<gene>
    <name evidence="1" type="ORF">H8S23_05210</name>
</gene>
<comment type="caution">
    <text evidence="1">The sequence shown here is derived from an EMBL/GenBank/DDBJ whole genome shotgun (WGS) entry which is preliminary data.</text>
</comment>
<evidence type="ECO:0000313" key="2">
    <source>
        <dbReference type="Proteomes" id="UP000659630"/>
    </source>
</evidence>
<protein>
    <submittedName>
        <fullName evidence="1">Uncharacterized protein</fullName>
    </submittedName>
</protein>
<keyword evidence="2" id="KW-1185">Reference proteome</keyword>
<dbReference type="EMBL" id="JACONZ010000002">
    <property type="protein sequence ID" value="MBC5580896.1"/>
    <property type="molecule type" value="Genomic_DNA"/>
</dbReference>
<evidence type="ECO:0000313" key="1">
    <source>
        <dbReference type="EMBL" id="MBC5580896.1"/>
    </source>
</evidence>
<accession>A0A923KVK5</accession>
<sequence length="47" mass="5520">MLGTVEDVRFDLAGYDDAVESWDEYLARILKEEQDTNQEAQYDFTTK</sequence>
<dbReference type="Proteomes" id="UP000659630">
    <property type="component" value="Unassembled WGS sequence"/>
</dbReference>
<organism evidence="1 2">
    <name type="scientific">Anaerofilum hominis</name>
    <dbReference type="NCBI Taxonomy" id="2763016"/>
    <lineage>
        <taxon>Bacteria</taxon>
        <taxon>Bacillati</taxon>
        <taxon>Bacillota</taxon>
        <taxon>Clostridia</taxon>
        <taxon>Eubacteriales</taxon>
        <taxon>Oscillospiraceae</taxon>
        <taxon>Anaerofilum</taxon>
    </lineage>
</organism>
<dbReference type="RefSeq" id="WP_186887275.1">
    <property type="nucleotide sequence ID" value="NZ_JACONZ010000002.1"/>
</dbReference>
<name>A0A923KVK5_9FIRM</name>
<reference evidence="1" key="1">
    <citation type="submission" date="2020-08" db="EMBL/GenBank/DDBJ databases">
        <title>Genome public.</title>
        <authorList>
            <person name="Liu C."/>
            <person name="Sun Q."/>
        </authorList>
    </citation>
    <scope>NUCLEOTIDE SEQUENCE</scope>
    <source>
        <strain evidence="1">BX8</strain>
    </source>
</reference>
<dbReference type="AlphaFoldDB" id="A0A923KVK5"/>
<proteinExistence type="predicted"/>